<dbReference type="Proteomes" id="UP000283709">
    <property type="component" value="Unassembled WGS sequence"/>
</dbReference>
<dbReference type="InterPro" id="IPR052739">
    <property type="entry name" value="FAAH2"/>
</dbReference>
<dbReference type="EMBL" id="MCAS01000068">
    <property type="protein sequence ID" value="RKF30550.1"/>
    <property type="molecule type" value="Genomic_DNA"/>
</dbReference>
<feature type="domain" description="Amidase" evidence="1">
    <location>
        <begin position="27"/>
        <end position="466"/>
    </location>
</feature>
<dbReference type="PANTHER" id="PTHR43372:SF4">
    <property type="entry name" value="FATTY-ACID AMIDE HYDROLASE 2"/>
    <property type="match status" value="1"/>
</dbReference>
<evidence type="ECO:0000313" key="2">
    <source>
        <dbReference type="EMBL" id="RKF30550.1"/>
    </source>
</evidence>
<dbReference type="Gene3D" id="3.90.1300.10">
    <property type="entry name" value="Amidase signature (AS) domain"/>
    <property type="match status" value="1"/>
</dbReference>
<dbReference type="Pfam" id="PF01425">
    <property type="entry name" value="Amidase"/>
    <property type="match status" value="1"/>
</dbReference>
<reference evidence="2 3" key="1">
    <citation type="submission" date="2016-07" db="EMBL/GenBank/DDBJ databases">
        <title>Genome analysis of Burkholderia fungorum ES3-20.</title>
        <authorList>
            <person name="Xu D."/>
            <person name="Yao R."/>
            <person name="Zheng S."/>
        </authorList>
    </citation>
    <scope>NUCLEOTIDE SEQUENCE [LARGE SCALE GENOMIC DNA]</scope>
    <source>
        <strain evidence="2 3">ES3-20</strain>
    </source>
</reference>
<dbReference type="GO" id="GO:0012505">
    <property type="term" value="C:endomembrane system"/>
    <property type="evidence" value="ECO:0007669"/>
    <property type="project" value="TreeGrafter"/>
</dbReference>
<dbReference type="OrthoDB" id="8576090at2"/>
<organism evidence="2 3">
    <name type="scientific">Paraburkholderia fungorum</name>
    <dbReference type="NCBI Taxonomy" id="134537"/>
    <lineage>
        <taxon>Bacteria</taxon>
        <taxon>Pseudomonadati</taxon>
        <taxon>Pseudomonadota</taxon>
        <taxon>Betaproteobacteria</taxon>
        <taxon>Burkholderiales</taxon>
        <taxon>Burkholderiaceae</taxon>
        <taxon>Paraburkholderia</taxon>
    </lineage>
</organism>
<dbReference type="RefSeq" id="WP_120349082.1">
    <property type="nucleotide sequence ID" value="NZ_MCAS01000068.1"/>
</dbReference>
<gene>
    <name evidence="2" type="ORF">BCY88_12865</name>
</gene>
<dbReference type="NCBIfam" id="NF004816">
    <property type="entry name" value="PRK06170.1"/>
    <property type="match status" value="1"/>
</dbReference>
<dbReference type="SUPFAM" id="SSF75304">
    <property type="entry name" value="Amidase signature (AS) enzymes"/>
    <property type="match status" value="1"/>
</dbReference>
<protein>
    <submittedName>
        <fullName evidence="2">Amidase</fullName>
    </submittedName>
</protein>
<dbReference type="PIRSF" id="PIRSF001221">
    <property type="entry name" value="Amidase_fungi"/>
    <property type="match status" value="1"/>
</dbReference>
<accession>A0A420FC54</accession>
<name>A0A420FC54_9BURK</name>
<dbReference type="PANTHER" id="PTHR43372">
    <property type="entry name" value="FATTY-ACID AMIDE HYDROLASE"/>
    <property type="match status" value="1"/>
</dbReference>
<dbReference type="InterPro" id="IPR036928">
    <property type="entry name" value="AS_sf"/>
</dbReference>
<evidence type="ECO:0000259" key="1">
    <source>
        <dbReference type="Pfam" id="PF01425"/>
    </source>
</evidence>
<dbReference type="InterPro" id="IPR023631">
    <property type="entry name" value="Amidase_dom"/>
</dbReference>
<comment type="caution">
    <text evidence="2">The sequence shown here is derived from an EMBL/GenBank/DDBJ whole genome shotgun (WGS) entry which is preliminary data.</text>
</comment>
<sequence>MTNFEWQYKSVREMASALAAREISACELAEAAIARIESLDPKLNAVCVRDFDRARDAARAADHALATGERRPLLGIPLLVKESFNVAGLPTTWGFPQHKNFVPTEDALPVARVKAAGAVILGKTNVPFGLGDWQSYNDIYGTTSNPYDLTRSPGGSSGGSAAALAAGYVPLALGSDLGGSLRMPAHFCGVYAHKPTLGVVPARGHVPPPYAPLPDTIDLAVVGPMARCAADLALLFDVMAGPDEIDTGIAYRLDMPAPRHDRLSDFRVLVLDRHPLLPTDSAVRLAIGTLAEHLEGAGVRVAYKSELLPDLGDSALLYMRMLMSLLALNWPADVYANLQKQAAAMPREASGLDAERVRGAVLSHRDWIVANNARCQLRAQWREFFKAFDALICPVSPVTAFSHDHSNRETRQIVIDGEPHPYGNQLIWPGVATLPGLPATSIPIGMSAEGLPIGVQIVGPAFEDRTPLKLAQLIEAEFGGFVPPADF</sequence>
<dbReference type="AlphaFoldDB" id="A0A420FC54"/>
<proteinExistence type="predicted"/>
<dbReference type="InterPro" id="IPR020556">
    <property type="entry name" value="Amidase_CS"/>
</dbReference>
<evidence type="ECO:0000313" key="3">
    <source>
        <dbReference type="Proteomes" id="UP000283709"/>
    </source>
</evidence>
<dbReference type="PROSITE" id="PS00571">
    <property type="entry name" value="AMIDASES"/>
    <property type="match status" value="1"/>
</dbReference>